<dbReference type="PANTHER" id="PTHR45929:SF3">
    <property type="entry name" value="JAK PATHWAY SIGNAL TRANSDUCTION ADAPTOR MOLECULE"/>
    <property type="match status" value="1"/>
</dbReference>
<dbReference type="Gene3D" id="2.30.30.40">
    <property type="entry name" value="SH3 Domains"/>
    <property type="match status" value="2"/>
</dbReference>
<evidence type="ECO:0000313" key="4">
    <source>
        <dbReference type="EMBL" id="KAJ7762157.1"/>
    </source>
</evidence>
<sequence>MVCFHFFLTQQLTSRVYLFVSFTYLVTALYGYEAMTDEEFDFQKGDIIAVTAVSDDGWWSGELMENNRRVSGRHMFPSNFVSSANLDGEQMWTAALHDYKATIDAEFDFQKGDIIAVTAIPYDGWWSGELLGENRRVAGKHIFPSNFVTRIP</sequence>
<comment type="caution">
    <text evidence="4">The sequence shown here is derived from an EMBL/GenBank/DDBJ whole genome shotgun (WGS) entry which is preliminary data.</text>
</comment>
<reference evidence="4" key="1">
    <citation type="submission" date="2023-03" db="EMBL/GenBank/DDBJ databases">
        <title>Massive genome expansion in bonnet fungi (Mycena s.s.) driven by repeated elements and novel gene families across ecological guilds.</title>
        <authorList>
            <consortium name="Lawrence Berkeley National Laboratory"/>
            <person name="Harder C.B."/>
            <person name="Miyauchi S."/>
            <person name="Viragh M."/>
            <person name="Kuo A."/>
            <person name="Thoen E."/>
            <person name="Andreopoulos B."/>
            <person name="Lu D."/>
            <person name="Skrede I."/>
            <person name="Drula E."/>
            <person name="Henrissat B."/>
            <person name="Morin E."/>
            <person name="Kohler A."/>
            <person name="Barry K."/>
            <person name="LaButti K."/>
            <person name="Morin E."/>
            <person name="Salamov A."/>
            <person name="Lipzen A."/>
            <person name="Mereny Z."/>
            <person name="Hegedus B."/>
            <person name="Baldrian P."/>
            <person name="Stursova M."/>
            <person name="Weitz H."/>
            <person name="Taylor A."/>
            <person name="Grigoriev I.V."/>
            <person name="Nagy L.G."/>
            <person name="Martin F."/>
            <person name="Kauserud H."/>
        </authorList>
    </citation>
    <scope>NUCLEOTIDE SEQUENCE</scope>
    <source>
        <strain evidence="4">CBHHK182m</strain>
    </source>
</reference>
<proteinExistence type="predicted"/>
<evidence type="ECO:0000256" key="1">
    <source>
        <dbReference type="ARBA" id="ARBA00022443"/>
    </source>
</evidence>
<keyword evidence="5" id="KW-1185">Reference proteome</keyword>
<dbReference type="PANTHER" id="PTHR45929">
    <property type="entry name" value="JAK PATHWAY SIGNAL TRANSDUCTION ADAPTOR MOLECULE"/>
    <property type="match status" value="1"/>
</dbReference>
<evidence type="ECO:0000259" key="3">
    <source>
        <dbReference type="PROSITE" id="PS50002"/>
    </source>
</evidence>
<dbReference type="CDD" id="cd00174">
    <property type="entry name" value="SH3"/>
    <property type="match status" value="1"/>
</dbReference>
<dbReference type="InterPro" id="IPR050670">
    <property type="entry name" value="STAM"/>
</dbReference>
<gene>
    <name evidence="4" type="ORF">B0H16DRAFT_1311920</name>
</gene>
<evidence type="ECO:0000256" key="2">
    <source>
        <dbReference type="PROSITE-ProRule" id="PRU00192"/>
    </source>
</evidence>
<dbReference type="InterPro" id="IPR036028">
    <property type="entry name" value="SH3-like_dom_sf"/>
</dbReference>
<dbReference type="EMBL" id="JARKIB010000033">
    <property type="protein sequence ID" value="KAJ7762157.1"/>
    <property type="molecule type" value="Genomic_DNA"/>
</dbReference>
<dbReference type="Pfam" id="PF00018">
    <property type="entry name" value="SH3_1"/>
    <property type="match status" value="2"/>
</dbReference>
<evidence type="ECO:0000313" key="5">
    <source>
        <dbReference type="Proteomes" id="UP001215598"/>
    </source>
</evidence>
<organism evidence="4 5">
    <name type="scientific">Mycena metata</name>
    <dbReference type="NCBI Taxonomy" id="1033252"/>
    <lineage>
        <taxon>Eukaryota</taxon>
        <taxon>Fungi</taxon>
        <taxon>Dikarya</taxon>
        <taxon>Basidiomycota</taxon>
        <taxon>Agaricomycotina</taxon>
        <taxon>Agaricomycetes</taxon>
        <taxon>Agaricomycetidae</taxon>
        <taxon>Agaricales</taxon>
        <taxon>Marasmiineae</taxon>
        <taxon>Mycenaceae</taxon>
        <taxon>Mycena</taxon>
    </lineage>
</organism>
<dbReference type="SUPFAM" id="SSF50044">
    <property type="entry name" value="SH3-domain"/>
    <property type="match status" value="2"/>
</dbReference>
<dbReference type="PROSITE" id="PS50002">
    <property type="entry name" value="SH3"/>
    <property type="match status" value="2"/>
</dbReference>
<dbReference type="Proteomes" id="UP001215598">
    <property type="component" value="Unassembled WGS sequence"/>
</dbReference>
<accession>A0AAD7JCS1</accession>
<dbReference type="PRINTS" id="PR00452">
    <property type="entry name" value="SH3DOMAIN"/>
</dbReference>
<name>A0AAD7JCS1_9AGAR</name>
<feature type="domain" description="SH3" evidence="3">
    <location>
        <begin position="88"/>
        <end position="152"/>
    </location>
</feature>
<protein>
    <recommendedName>
        <fullName evidence="3">SH3 domain-containing protein</fullName>
    </recommendedName>
</protein>
<dbReference type="InterPro" id="IPR001452">
    <property type="entry name" value="SH3_domain"/>
</dbReference>
<dbReference type="AlphaFoldDB" id="A0AAD7JCS1"/>
<keyword evidence="1 2" id="KW-0728">SH3 domain</keyword>
<feature type="domain" description="SH3" evidence="3">
    <location>
        <begin position="21"/>
        <end position="86"/>
    </location>
</feature>
<dbReference type="SMART" id="SM00326">
    <property type="entry name" value="SH3"/>
    <property type="match status" value="2"/>
</dbReference>